<feature type="transmembrane region" description="Helical" evidence="1">
    <location>
        <begin position="82"/>
        <end position="98"/>
    </location>
</feature>
<gene>
    <name evidence="2" type="ORF">ABE41_018245</name>
</gene>
<dbReference type="EMBL" id="CP016761">
    <property type="protein sequence ID" value="ANX13957.1"/>
    <property type="molecule type" value="Genomic_DNA"/>
</dbReference>
<keyword evidence="3" id="KW-1185">Reference proteome</keyword>
<keyword evidence="1" id="KW-0812">Transmembrane</keyword>
<dbReference type="Proteomes" id="UP000077412">
    <property type="component" value="Chromosome"/>
</dbReference>
<name>A0A1B1Z943_9BACL</name>
<dbReference type="AlphaFoldDB" id="A0A1B1Z943"/>
<evidence type="ECO:0000256" key="1">
    <source>
        <dbReference type="SAM" id="Phobius"/>
    </source>
</evidence>
<feature type="transmembrane region" description="Helical" evidence="1">
    <location>
        <begin position="21"/>
        <end position="39"/>
    </location>
</feature>
<organism evidence="2 3">
    <name type="scientific">Fictibacillus arsenicus</name>
    <dbReference type="NCBI Taxonomy" id="255247"/>
    <lineage>
        <taxon>Bacteria</taxon>
        <taxon>Bacillati</taxon>
        <taxon>Bacillota</taxon>
        <taxon>Bacilli</taxon>
        <taxon>Bacillales</taxon>
        <taxon>Fictibacillaceae</taxon>
        <taxon>Fictibacillus</taxon>
    </lineage>
</organism>
<accession>A0A1B1Z943</accession>
<dbReference type="KEGG" id="far:ABE41_018245"/>
<feature type="transmembrane region" description="Helical" evidence="1">
    <location>
        <begin position="54"/>
        <end position="75"/>
    </location>
</feature>
<proteinExistence type="predicted"/>
<sequence>MKQQSILFFNRIKYKLIQKNTRTVPTIIVSIILTIFMFISESVMNGYLVWDEEYIYLSNLLFMTMIGMQILLLFMQKIRFKYSVLISLILAFSMFVLYKEGMEWLGLQVRAGHQKESLLIYTYLMFYGVLTLWNIHLNKYKR</sequence>
<keyword evidence="1" id="KW-0472">Membrane</keyword>
<reference evidence="2 3" key="1">
    <citation type="submission" date="2016-08" db="EMBL/GenBank/DDBJ databases">
        <title>Complete genome sequence of Fictibacillus arsenicus G25-54, a strain with toxicity to nematodes and a potential arsenic-resistance activity.</title>
        <authorList>
            <person name="Zheng Z."/>
        </authorList>
    </citation>
    <scope>NUCLEOTIDE SEQUENCE [LARGE SCALE GENOMIC DNA]</scope>
    <source>
        <strain evidence="2 3">G25-54</strain>
    </source>
</reference>
<feature type="transmembrane region" description="Helical" evidence="1">
    <location>
        <begin position="118"/>
        <end position="137"/>
    </location>
</feature>
<evidence type="ECO:0000313" key="2">
    <source>
        <dbReference type="EMBL" id="ANX13957.1"/>
    </source>
</evidence>
<keyword evidence="1" id="KW-1133">Transmembrane helix</keyword>
<evidence type="ECO:0000313" key="3">
    <source>
        <dbReference type="Proteomes" id="UP000077412"/>
    </source>
</evidence>
<protein>
    <submittedName>
        <fullName evidence="2">Uncharacterized protein</fullName>
    </submittedName>
</protein>